<organism evidence="2 3">
    <name type="scientific">Saprolegnia parasitica (strain CBS 223.65)</name>
    <dbReference type="NCBI Taxonomy" id="695850"/>
    <lineage>
        <taxon>Eukaryota</taxon>
        <taxon>Sar</taxon>
        <taxon>Stramenopiles</taxon>
        <taxon>Oomycota</taxon>
        <taxon>Saprolegniomycetes</taxon>
        <taxon>Saprolegniales</taxon>
        <taxon>Saprolegniaceae</taxon>
        <taxon>Saprolegnia</taxon>
    </lineage>
</organism>
<dbReference type="VEuPathDB" id="FungiDB:SPRG_03330"/>
<dbReference type="GO" id="GO:0004842">
    <property type="term" value="F:ubiquitin-protein transferase activity"/>
    <property type="evidence" value="ECO:0007669"/>
    <property type="project" value="InterPro"/>
</dbReference>
<gene>
    <name evidence="2" type="ORF">SPRG_03330</name>
</gene>
<dbReference type="Gene3D" id="3.30.40.10">
    <property type="entry name" value="Zinc/RING finger domain, C3HC4 (zinc finger)"/>
    <property type="match status" value="1"/>
</dbReference>
<evidence type="ECO:0000313" key="2">
    <source>
        <dbReference type="EMBL" id="KDO32112.1"/>
    </source>
</evidence>
<evidence type="ECO:0000259" key="1">
    <source>
        <dbReference type="PROSITE" id="PS51698"/>
    </source>
</evidence>
<dbReference type="AlphaFoldDB" id="A0A067CZ91"/>
<dbReference type="GeneID" id="24125843"/>
<dbReference type="KEGG" id="spar:SPRG_03330"/>
<reference evidence="2 3" key="1">
    <citation type="journal article" date="2013" name="PLoS Genet.">
        <title>Distinctive expansion of potential virulence genes in the genome of the oomycete fish pathogen Saprolegnia parasitica.</title>
        <authorList>
            <person name="Jiang R.H."/>
            <person name="de Bruijn I."/>
            <person name="Haas B.J."/>
            <person name="Belmonte R."/>
            <person name="Lobach L."/>
            <person name="Christie J."/>
            <person name="van den Ackerveken G."/>
            <person name="Bottin A."/>
            <person name="Bulone V."/>
            <person name="Diaz-Moreno S.M."/>
            <person name="Dumas B."/>
            <person name="Fan L."/>
            <person name="Gaulin E."/>
            <person name="Govers F."/>
            <person name="Grenville-Briggs L.J."/>
            <person name="Horner N.R."/>
            <person name="Levin J.Z."/>
            <person name="Mammella M."/>
            <person name="Meijer H.J."/>
            <person name="Morris P."/>
            <person name="Nusbaum C."/>
            <person name="Oome S."/>
            <person name="Phillips A.J."/>
            <person name="van Rooyen D."/>
            <person name="Rzeszutek E."/>
            <person name="Saraiva M."/>
            <person name="Secombes C.J."/>
            <person name="Seidl M.F."/>
            <person name="Snel B."/>
            <person name="Stassen J.H."/>
            <person name="Sykes S."/>
            <person name="Tripathy S."/>
            <person name="van den Berg H."/>
            <person name="Vega-Arreguin J.C."/>
            <person name="Wawra S."/>
            <person name="Young S.K."/>
            <person name="Zeng Q."/>
            <person name="Dieguez-Uribeondo J."/>
            <person name="Russ C."/>
            <person name="Tyler B.M."/>
            <person name="van West P."/>
        </authorList>
    </citation>
    <scope>NUCLEOTIDE SEQUENCE [LARGE SCALE GENOMIC DNA]</scope>
    <source>
        <strain evidence="2 3">CBS 223.65</strain>
    </source>
</reference>
<dbReference type="OrthoDB" id="10064100at2759"/>
<protein>
    <recommendedName>
        <fullName evidence="1">U-box domain-containing protein</fullName>
    </recommendedName>
</protein>
<evidence type="ECO:0000313" key="3">
    <source>
        <dbReference type="Proteomes" id="UP000030745"/>
    </source>
</evidence>
<dbReference type="CDD" id="cd16655">
    <property type="entry name" value="RING-Ubox_WDSUB1-like"/>
    <property type="match status" value="1"/>
</dbReference>
<proteinExistence type="predicted"/>
<accession>A0A067CZ91</accession>
<dbReference type="PROSITE" id="PS51698">
    <property type="entry name" value="U_BOX"/>
    <property type="match status" value="1"/>
</dbReference>
<keyword evidence="3" id="KW-1185">Reference proteome</keyword>
<dbReference type="InterPro" id="IPR003613">
    <property type="entry name" value="Ubox_domain"/>
</dbReference>
<dbReference type="SMART" id="SM00504">
    <property type="entry name" value="Ubox"/>
    <property type="match status" value="1"/>
</dbReference>
<dbReference type="InterPro" id="IPR052085">
    <property type="entry name" value="WD-SAM-U-box"/>
</dbReference>
<dbReference type="SUPFAM" id="SSF57850">
    <property type="entry name" value="RING/U-box"/>
    <property type="match status" value="1"/>
</dbReference>
<feature type="domain" description="U-box" evidence="1">
    <location>
        <begin position="3"/>
        <end position="84"/>
    </location>
</feature>
<dbReference type="RefSeq" id="XP_012197297.1">
    <property type="nucleotide sequence ID" value="XM_012341907.1"/>
</dbReference>
<dbReference type="EMBL" id="KK583196">
    <property type="protein sequence ID" value="KDO32112.1"/>
    <property type="molecule type" value="Genomic_DNA"/>
</dbReference>
<dbReference type="PANTHER" id="PTHR46573">
    <property type="entry name" value="WD REPEAT, SAM AND U-BOX DOMAIN-CONTAINING PROTEIN 1"/>
    <property type="match status" value="1"/>
</dbReference>
<dbReference type="Proteomes" id="UP000030745">
    <property type="component" value="Unassembled WGS sequence"/>
</dbReference>
<name>A0A067CZ91_SAPPC</name>
<sequence length="594" mass="66064">MTRHLDSFVCPITHDVMADPVVTMDGHSYERSAIAEWIRTSRETAPGGQVTSPATNLPLRSLQLIPNLALKRSIEEYRNERPSSRGASPVARAVSAVAVAPPLRRTEALPEVGFFVYRANVALAVYSRPSFGPPVRSRSNGNAVTLPAGELVVVTKRVYGTASNHVFLLLAATNESALSNRYICEQQEHAPYTAVAVRATTTPERATYAATEVSLFYCRPTTSRSSLFTPNELLQANNFVASDLRVRDPVTHDVFIRLDNCTMWLPLRCLRLYTANTTRTIIKVSTPTNLYRNIYTWPHSTVLATLPVNHLVATTMYVAASNGSLYARISYDDAVGWCCLRQSDILPQCPPRLAEQAAGRSIPVAIVRGNSYLLVLNEVQDDGSIEQNIEYDWLPPDMERQINNCIAKGRHVTHAALGPNDEWYISGTKPDGSGAHCWASENVSDAFLEQMSINCRVAFGRNGRFALVDDVDDAAEARGLSYALEEALFNARKIHTFGFDRNNGFFVKHSGGVHADNIPHWFKSDVLAATPERGNGALVSASKWAHDYVVIYEHWFATNDGPEDMVDALGEFYNRHLDVRNDRRRLIQRYHELA</sequence>
<dbReference type="GO" id="GO:0016567">
    <property type="term" value="P:protein ubiquitination"/>
    <property type="evidence" value="ECO:0007669"/>
    <property type="project" value="InterPro"/>
</dbReference>
<dbReference type="STRING" id="695850.A0A067CZ91"/>
<dbReference type="InterPro" id="IPR013083">
    <property type="entry name" value="Znf_RING/FYVE/PHD"/>
</dbReference>
<dbReference type="PANTHER" id="PTHR46573:SF1">
    <property type="entry name" value="WD REPEAT, SAM AND U-BOX DOMAIN-CONTAINING PROTEIN 1"/>
    <property type="match status" value="1"/>
</dbReference>
<dbReference type="Pfam" id="PF04564">
    <property type="entry name" value="U-box"/>
    <property type="match status" value="1"/>
</dbReference>